<dbReference type="InterPro" id="IPR013083">
    <property type="entry name" value="Znf_RING/FYVE/PHD"/>
</dbReference>
<dbReference type="SMART" id="SM00184">
    <property type="entry name" value="RING"/>
    <property type="match status" value="1"/>
</dbReference>
<dbReference type="GO" id="GO:0061630">
    <property type="term" value="F:ubiquitin protein ligase activity"/>
    <property type="evidence" value="ECO:0007669"/>
    <property type="project" value="UniProtKB-EC"/>
</dbReference>
<feature type="transmembrane region" description="Helical" evidence="7">
    <location>
        <begin position="20"/>
        <end position="40"/>
    </location>
</feature>
<evidence type="ECO:0000256" key="1">
    <source>
        <dbReference type="ARBA" id="ARBA00004370"/>
    </source>
</evidence>
<comment type="subcellular location">
    <subcellularLocation>
        <location evidence="1">Membrane</location>
    </subcellularLocation>
</comment>
<keyword evidence="4" id="KW-0862">Zinc</keyword>
<dbReference type="GO" id="GO:0008270">
    <property type="term" value="F:zinc ion binding"/>
    <property type="evidence" value="ECO:0007669"/>
    <property type="project" value="UniProtKB-KW"/>
</dbReference>
<accession>A0ABD1IGV8</accession>
<comment type="caution">
    <text evidence="9">The sequence shown here is derived from an EMBL/GenBank/DDBJ whole genome shotgun (WGS) entry which is preliminary data.</text>
</comment>
<dbReference type="PANTHER" id="PTHR46151">
    <property type="entry name" value="NEP1-INTERACTING PROTEIN-LIKE 2"/>
    <property type="match status" value="1"/>
</dbReference>
<gene>
    <name evidence="9" type="ORF">AAHA92_02545</name>
</gene>
<dbReference type="PANTHER" id="PTHR46151:SF12">
    <property type="entry name" value="RING_U-BOX SUPERFAMILY PROTEIN"/>
    <property type="match status" value="1"/>
</dbReference>
<evidence type="ECO:0000313" key="10">
    <source>
        <dbReference type="Proteomes" id="UP001567538"/>
    </source>
</evidence>
<organism evidence="9 10">
    <name type="scientific">Salvia divinorum</name>
    <name type="common">Maria pastora</name>
    <name type="synonym">Diviner's sage</name>
    <dbReference type="NCBI Taxonomy" id="28513"/>
    <lineage>
        <taxon>Eukaryota</taxon>
        <taxon>Viridiplantae</taxon>
        <taxon>Streptophyta</taxon>
        <taxon>Embryophyta</taxon>
        <taxon>Tracheophyta</taxon>
        <taxon>Spermatophyta</taxon>
        <taxon>Magnoliopsida</taxon>
        <taxon>eudicotyledons</taxon>
        <taxon>Gunneridae</taxon>
        <taxon>Pentapetalae</taxon>
        <taxon>asterids</taxon>
        <taxon>lamiids</taxon>
        <taxon>Lamiales</taxon>
        <taxon>Lamiaceae</taxon>
        <taxon>Nepetoideae</taxon>
        <taxon>Mentheae</taxon>
        <taxon>Salviinae</taxon>
        <taxon>Salvia</taxon>
        <taxon>Salvia subgen. Calosphace</taxon>
    </lineage>
</organism>
<evidence type="ECO:0000259" key="8">
    <source>
        <dbReference type="PROSITE" id="PS50089"/>
    </source>
</evidence>
<feature type="transmembrane region" description="Helical" evidence="7">
    <location>
        <begin position="52"/>
        <end position="72"/>
    </location>
</feature>
<keyword evidence="7" id="KW-0812">Transmembrane</keyword>
<evidence type="ECO:0000256" key="7">
    <source>
        <dbReference type="SAM" id="Phobius"/>
    </source>
</evidence>
<proteinExistence type="predicted"/>
<dbReference type="PROSITE" id="PS50089">
    <property type="entry name" value="ZF_RING_2"/>
    <property type="match status" value="1"/>
</dbReference>
<feature type="domain" description="RING-type" evidence="8">
    <location>
        <begin position="157"/>
        <end position="199"/>
    </location>
</feature>
<keyword evidence="10" id="KW-1185">Reference proteome</keyword>
<keyword evidence="7" id="KW-1133">Transmembrane helix</keyword>
<keyword evidence="3 6" id="KW-0863">Zinc-finger</keyword>
<keyword evidence="9" id="KW-0012">Acyltransferase</keyword>
<dbReference type="Proteomes" id="UP001567538">
    <property type="component" value="Unassembled WGS sequence"/>
</dbReference>
<dbReference type="EMBL" id="JBEAFC010000002">
    <property type="protein sequence ID" value="KAL1567014.1"/>
    <property type="molecule type" value="Genomic_DNA"/>
</dbReference>
<evidence type="ECO:0000256" key="4">
    <source>
        <dbReference type="ARBA" id="ARBA00022833"/>
    </source>
</evidence>
<keyword evidence="2" id="KW-0479">Metal-binding</keyword>
<reference evidence="9 10" key="1">
    <citation type="submission" date="2024-06" db="EMBL/GenBank/DDBJ databases">
        <title>A chromosome level genome sequence of Diviner's sage (Salvia divinorum).</title>
        <authorList>
            <person name="Ford S.A."/>
            <person name="Ro D.-K."/>
            <person name="Ness R.W."/>
            <person name="Phillips M.A."/>
        </authorList>
    </citation>
    <scope>NUCLEOTIDE SEQUENCE [LARGE SCALE GENOMIC DNA]</scope>
    <source>
        <strain evidence="9">SAF-2024a</strain>
        <tissue evidence="9">Leaf</tissue>
    </source>
</reference>
<dbReference type="Pfam" id="PF13639">
    <property type="entry name" value="zf-RING_2"/>
    <property type="match status" value="1"/>
</dbReference>
<dbReference type="Gene3D" id="3.30.40.10">
    <property type="entry name" value="Zinc/RING finger domain, C3HC4 (zinc finger)"/>
    <property type="match status" value="1"/>
</dbReference>
<dbReference type="EC" id="2.3.2.27" evidence="9"/>
<sequence length="203" mass="22250">MLRMSYSMNGVLLKLINKLYVATCIIALGGAAVGAITGAIKGQTTETGLSRGFVIGALAGAVTGVQLMDLVLNGDPLPKVALMRSVINGKVFREWVCPELLKAYHWQMSVVETSTSRREFSDIFDVDDTSSGLSQDCIKQLPICNFNDTISYSDTSCTICLQKIKNGQVGRWLPRCKHTFHVECIDGWLMRQASCPICRTHVS</sequence>
<dbReference type="AlphaFoldDB" id="A0ABD1IGV8"/>
<keyword evidence="5 7" id="KW-0472">Membrane</keyword>
<evidence type="ECO:0000313" key="9">
    <source>
        <dbReference type="EMBL" id="KAL1567014.1"/>
    </source>
</evidence>
<protein>
    <submittedName>
        <fullName evidence="9">RING-type E3 ubiquitin transferase</fullName>
        <ecNumber evidence="9">2.3.2.27</ecNumber>
    </submittedName>
</protein>
<name>A0ABD1IGV8_SALDI</name>
<evidence type="ECO:0000256" key="3">
    <source>
        <dbReference type="ARBA" id="ARBA00022771"/>
    </source>
</evidence>
<evidence type="ECO:0000256" key="2">
    <source>
        <dbReference type="ARBA" id="ARBA00022723"/>
    </source>
</evidence>
<dbReference type="SUPFAM" id="SSF57850">
    <property type="entry name" value="RING/U-box"/>
    <property type="match status" value="1"/>
</dbReference>
<keyword evidence="9" id="KW-0808">Transferase</keyword>
<evidence type="ECO:0000256" key="6">
    <source>
        <dbReference type="PROSITE-ProRule" id="PRU00175"/>
    </source>
</evidence>
<dbReference type="GO" id="GO:0016020">
    <property type="term" value="C:membrane"/>
    <property type="evidence" value="ECO:0007669"/>
    <property type="project" value="UniProtKB-SubCell"/>
</dbReference>
<dbReference type="InterPro" id="IPR001841">
    <property type="entry name" value="Znf_RING"/>
</dbReference>
<evidence type="ECO:0000256" key="5">
    <source>
        <dbReference type="ARBA" id="ARBA00023136"/>
    </source>
</evidence>